<evidence type="ECO:0000256" key="6">
    <source>
        <dbReference type="ARBA" id="ARBA00044969"/>
    </source>
</evidence>
<dbReference type="EMBL" id="FONX01000001">
    <property type="protein sequence ID" value="SFE28369.1"/>
    <property type="molecule type" value="Genomic_DNA"/>
</dbReference>
<dbReference type="InterPro" id="IPR045028">
    <property type="entry name" value="DinG/Rad3-like"/>
</dbReference>
<organism evidence="10 11">
    <name type="scientific">Paracidovorax wautersii</name>
    <dbReference type="NCBI Taxonomy" id="1177982"/>
    <lineage>
        <taxon>Bacteria</taxon>
        <taxon>Pseudomonadati</taxon>
        <taxon>Pseudomonadota</taxon>
        <taxon>Betaproteobacteria</taxon>
        <taxon>Burkholderiales</taxon>
        <taxon>Comamonadaceae</taxon>
        <taxon>Paracidovorax</taxon>
    </lineage>
</organism>
<evidence type="ECO:0000256" key="5">
    <source>
        <dbReference type="ARBA" id="ARBA00038058"/>
    </source>
</evidence>
<feature type="region of interest" description="Disordered" evidence="8">
    <location>
        <begin position="411"/>
        <end position="437"/>
    </location>
</feature>
<dbReference type="RefSeq" id="WP_245785053.1">
    <property type="nucleotide sequence ID" value="NZ_FONX01000001.1"/>
</dbReference>
<dbReference type="SUPFAM" id="SSF52540">
    <property type="entry name" value="P-loop containing nucleoside triphosphate hydrolases"/>
    <property type="match status" value="1"/>
</dbReference>
<evidence type="ECO:0000259" key="9">
    <source>
        <dbReference type="PROSITE" id="PS51193"/>
    </source>
</evidence>
<dbReference type="PROSITE" id="PS51193">
    <property type="entry name" value="HELICASE_ATP_BIND_2"/>
    <property type="match status" value="1"/>
</dbReference>
<evidence type="ECO:0000256" key="4">
    <source>
        <dbReference type="ARBA" id="ARBA00022840"/>
    </source>
</evidence>
<comment type="cofactor">
    <cofactor evidence="1">
        <name>[4Fe-4S] cluster</name>
        <dbReference type="ChEBI" id="CHEBI:49883"/>
    </cofactor>
</comment>
<dbReference type="InterPro" id="IPR027417">
    <property type="entry name" value="P-loop_NTPase"/>
</dbReference>
<dbReference type="PANTHER" id="PTHR11472">
    <property type="entry name" value="DNA REPAIR DEAD HELICASE RAD3/XP-D SUBFAMILY MEMBER"/>
    <property type="match status" value="1"/>
</dbReference>
<dbReference type="PANTHER" id="PTHR11472:SF34">
    <property type="entry name" value="REGULATOR OF TELOMERE ELONGATION HELICASE 1"/>
    <property type="match status" value="1"/>
</dbReference>
<dbReference type="InterPro" id="IPR014013">
    <property type="entry name" value="Helic_SF1/SF2_ATP-bd_DinG/Rad3"/>
</dbReference>
<name>A0A1I1Z9J9_9BURK</name>
<keyword evidence="4" id="KW-0067">ATP-binding</keyword>
<feature type="domain" description="Helicase ATP-binding" evidence="9">
    <location>
        <begin position="19"/>
        <end position="284"/>
    </location>
</feature>
<evidence type="ECO:0000256" key="1">
    <source>
        <dbReference type="ARBA" id="ARBA00001966"/>
    </source>
</evidence>
<keyword evidence="2" id="KW-0547">Nucleotide-binding</keyword>
<dbReference type="InterPro" id="IPR006555">
    <property type="entry name" value="ATP-dep_Helicase_C"/>
</dbReference>
<dbReference type="GO" id="GO:0006281">
    <property type="term" value="P:DNA repair"/>
    <property type="evidence" value="ECO:0007669"/>
    <property type="project" value="TreeGrafter"/>
</dbReference>
<dbReference type="GO" id="GO:0003676">
    <property type="term" value="F:nucleic acid binding"/>
    <property type="evidence" value="ECO:0007669"/>
    <property type="project" value="InterPro"/>
</dbReference>
<dbReference type="GO" id="GO:0005524">
    <property type="term" value="F:ATP binding"/>
    <property type="evidence" value="ECO:0007669"/>
    <property type="project" value="UniProtKB-KW"/>
</dbReference>
<dbReference type="Pfam" id="PF00270">
    <property type="entry name" value="DEAD"/>
    <property type="match status" value="1"/>
</dbReference>
<keyword evidence="10" id="KW-0347">Helicase</keyword>
<dbReference type="InterPro" id="IPR014001">
    <property type="entry name" value="Helicase_ATP-bd"/>
</dbReference>
<evidence type="ECO:0000256" key="8">
    <source>
        <dbReference type="SAM" id="MobiDB-lite"/>
    </source>
</evidence>
<dbReference type="Gene3D" id="3.40.50.300">
    <property type="entry name" value="P-loop containing nucleotide triphosphate hydrolases"/>
    <property type="match status" value="2"/>
</dbReference>
<sequence>MLLSPLAALVDAAFAPEGTLARGLPHFHPRAAQADMAQAVAQTIDTGGALVVEAGTGVGKTFAYLVPALLSGERVLISTATKSLQDQLFARDLPRLLEVLALPLKAALLKGRSSYLCLHRMEQARQDGLAGERALQRVLARVEVWAQGTRTGDLAELPGLDEKSPVIPLVTSTRENCLGSACPRFRECHVNLARREALAADVVVINHHLFFADLAVRESGMAELLPSVRVAVFDEAHQLNATGVQFLGVQFSTGQLHDLARDLLQVGLQHARGWVDWPELAQALRQGADGLRATVAGGGAAGGGGAASGTRLSLAGEAPEGADPRTWGATLQALEWALRRVLEGLDTVADRAPDFARLHERAVLAMERLAHWAQPCPPEATRWADAGLHLRLVESPLDIAPRLAPLWSAPKAEEGAWDEPEDGSGDGVQQSPAPGASAALGERGRAWIFTSATLGTDEALSWFTEPCGLQEARILRVGSPFDYATQAALYVPPHLPSPADPRHTDSLARWVGDAVQRLGGRTLVLTTTLKALRGIGAALQQRFAASAAIEVLVQGQGTKRELMERFRNESSSQHSAWDEDGAAPGQGRVLVASASFWEGFDVPGSALQLVVIDKLPFPPPGDPLVDARGQQLERTGRSAFRDFALPEAAVALKQGAGRLIRSETDTGVLVVADTRLVTMGYGKRLLRALPPMRRIETQEAFDQALDALLLTRTSTTD</sequence>
<evidence type="ECO:0000256" key="2">
    <source>
        <dbReference type="ARBA" id="ARBA00022741"/>
    </source>
</evidence>
<dbReference type="GO" id="GO:0016818">
    <property type="term" value="F:hydrolase activity, acting on acid anhydrides, in phosphorus-containing anhydrides"/>
    <property type="evidence" value="ECO:0007669"/>
    <property type="project" value="InterPro"/>
</dbReference>
<evidence type="ECO:0000256" key="7">
    <source>
        <dbReference type="ARBA" id="ARBA00048954"/>
    </source>
</evidence>
<dbReference type="AlphaFoldDB" id="A0A1I1Z9J9"/>
<dbReference type="SMART" id="SM00491">
    <property type="entry name" value="HELICc2"/>
    <property type="match status" value="1"/>
</dbReference>
<dbReference type="GO" id="GO:0043139">
    <property type="term" value="F:5'-3' DNA helicase activity"/>
    <property type="evidence" value="ECO:0007669"/>
    <property type="project" value="UniProtKB-EC"/>
</dbReference>
<reference evidence="11" key="1">
    <citation type="submission" date="2016-10" db="EMBL/GenBank/DDBJ databases">
        <authorList>
            <person name="Varghese N."/>
            <person name="Submissions S."/>
        </authorList>
    </citation>
    <scope>NUCLEOTIDE SEQUENCE [LARGE SCALE GENOMIC DNA]</scope>
    <source>
        <strain evidence="11">DSM 27981</strain>
    </source>
</reference>
<dbReference type="EC" id="5.6.2.3" evidence="6"/>
<feature type="region of interest" description="Disordered" evidence="8">
    <location>
        <begin position="299"/>
        <end position="323"/>
    </location>
</feature>
<accession>A0A1I1Z9J9</accession>
<dbReference type="STRING" id="1177982.SAMN04489711_1015"/>
<evidence type="ECO:0000256" key="3">
    <source>
        <dbReference type="ARBA" id="ARBA00022801"/>
    </source>
</evidence>
<keyword evidence="3" id="KW-0378">Hydrolase</keyword>
<dbReference type="Proteomes" id="UP000199119">
    <property type="component" value="Unassembled WGS sequence"/>
</dbReference>
<dbReference type="Pfam" id="PF13307">
    <property type="entry name" value="Helicase_C_2"/>
    <property type="match status" value="1"/>
</dbReference>
<protein>
    <recommendedName>
        <fullName evidence="6">DNA 5'-3' helicase</fullName>
        <ecNumber evidence="6">5.6.2.3</ecNumber>
    </recommendedName>
</protein>
<keyword evidence="11" id="KW-1185">Reference proteome</keyword>
<feature type="compositionally biased region" description="Acidic residues" evidence="8">
    <location>
        <begin position="415"/>
        <end position="424"/>
    </location>
</feature>
<comment type="catalytic activity">
    <reaction evidence="7">
        <text>ATP + H2O = ADP + phosphate + H(+)</text>
        <dbReference type="Rhea" id="RHEA:13065"/>
        <dbReference type="ChEBI" id="CHEBI:15377"/>
        <dbReference type="ChEBI" id="CHEBI:15378"/>
        <dbReference type="ChEBI" id="CHEBI:30616"/>
        <dbReference type="ChEBI" id="CHEBI:43474"/>
        <dbReference type="ChEBI" id="CHEBI:456216"/>
        <dbReference type="EC" id="5.6.2.3"/>
    </reaction>
</comment>
<gene>
    <name evidence="10" type="ORF">SAMN04489711_1015</name>
</gene>
<dbReference type="SMART" id="SM00487">
    <property type="entry name" value="DEXDc"/>
    <property type="match status" value="1"/>
</dbReference>
<proteinExistence type="inferred from homology"/>
<comment type="similarity">
    <text evidence="5">Belongs to the helicase family. DinG subfamily.</text>
</comment>
<evidence type="ECO:0000313" key="11">
    <source>
        <dbReference type="Proteomes" id="UP000199119"/>
    </source>
</evidence>
<evidence type="ECO:0000313" key="10">
    <source>
        <dbReference type="EMBL" id="SFE28369.1"/>
    </source>
</evidence>
<dbReference type="InterPro" id="IPR011545">
    <property type="entry name" value="DEAD/DEAH_box_helicase_dom"/>
</dbReference>